<evidence type="ECO:0000313" key="1">
    <source>
        <dbReference type="EMBL" id="SHJ23515.1"/>
    </source>
</evidence>
<gene>
    <name evidence="1" type="ORF">SAMN04488096_1155</name>
</gene>
<accession>A0A1M6HMU7</accession>
<protein>
    <submittedName>
        <fullName evidence="1">Uncharacterized protein</fullName>
    </submittedName>
</protein>
<dbReference type="STRING" id="579105.SAMN04488096_1155"/>
<sequence>MCPADTDAKASKLALFTIFTTNLPLAGKLYKTVSLHLKMKDSHEYLEENLRSIIQSGSLQNINLYQVNDTFFELPDEGFWIIDAGIELKFSSGVISAAWSTELESYVIENNSLKDIYEQDNMYQIDNNHISELKNFIGLNVIDVSFKSLNFEYIVDYTMRTEKEKRIVEMVLEFQNKSKIQIAFIDYLLEENCPPKDFSFDIATELLVSSKKVIEIKNVG</sequence>
<proteinExistence type="predicted"/>
<organism evidence="1 2">
    <name type="scientific">Mesonia phycicola</name>
    <dbReference type="NCBI Taxonomy" id="579105"/>
    <lineage>
        <taxon>Bacteria</taxon>
        <taxon>Pseudomonadati</taxon>
        <taxon>Bacteroidota</taxon>
        <taxon>Flavobacteriia</taxon>
        <taxon>Flavobacteriales</taxon>
        <taxon>Flavobacteriaceae</taxon>
        <taxon>Mesonia</taxon>
    </lineage>
</organism>
<keyword evidence="2" id="KW-1185">Reference proteome</keyword>
<dbReference type="EMBL" id="FQYY01000015">
    <property type="protein sequence ID" value="SHJ23515.1"/>
    <property type="molecule type" value="Genomic_DNA"/>
</dbReference>
<reference evidence="1 2" key="1">
    <citation type="submission" date="2016-11" db="EMBL/GenBank/DDBJ databases">
        <authorList>
            <person name="Jaros S."/>
            <person name="Januszkiewicz K."/>
            <person name="Wedrychowicz H."/>
        </authorList>
    </citation>
    <scope>NUCLEOTIDE SEQUENCE [LARGE SCALE GENOMIC DNA]</scope>
    <source>
        <strain evidence="1 2">DSM 21425</strain>
    </source>
</reference>
<name>A0A1M6HMU7_9FLAO</name>
<evidence type="ECO:0000313" key="2">
    <source>
        <dbReference type="Proteomes" id="UP000184225"/>
    </source>
</evidence>
<dbReference type="AlphaFoldDB" id="A0A1M6HMU7"/>
<dbReference type="RefSeq" id="WP_200799150.1">
    <property type="nucleotide sequence ID" value="NZ_FQYY01000015.1"/>
</dbReference>
<dbReference type="Proteomes" id="UP000184225">
    <property type="component" value="Unassembled WGS sequence"/>
</dbReference>